<protein>
    <recommendedName>
        <fullName evidence="6">Zn(2)-C6 fungal-type domain-containing protein</fullName>
    </recommendedName>
</protein>
<dbReference type="InParanoid" id="A0A177CNL2"/>
<gene>
    <name evidence="7" type="ORF">CC84DRAFT_1141420</name>
</gene>
<evidence type="ECO:0000256" key="3">
    <source>
        <dbReference type="ARBA" id="ARBA00023163"/>
    </source>
</evidence>
<dbReference type="OrthoDB" id="4064873at2759"/>
<dbReference type="AlphaFoldDB" id="A0A177CNL2"/>
<evidence type="ECO:0000259" key="6">
    <source>
        <dbReference type="PROSITE" id="PS50048"/>
    </source>
</evidence>
<evidence type="ECO:0000256" key="2">
    <source>
        <dbReference type="ARBA" id="ARBA00023015"/>
    </source>
</evidence>
<dbReference type="GeneID" id="28759811"/>
<dbReference type="Gene3D" id="4.10.240.10">
    <property type="entry name" value="Zn(2)-C6 fungal-type DNA-binding domain"/>
    <property type="match status" value="1"/>
</dbReference>
<feature type="domain" description="Zn(2)-C6 fungal-type" evidence="6">
    <location>
        <begin position="17"/>
        <end position="48"/>
    </location>
</feature>
<dbReference type="RefSeq" id="XP_018038937.1">
    <property type="nucleotide sequence ID" value="XM_018176325.1"/>
</dbReference>
<keyword evidence="4" id="KW-0539">Nucleus</keyword>
<keyword evidence="3" id="KW-0804">Transcription</keyword>
<reference evidence="7 8" key="1">
    <citation type="submission" date="2016-05" db="EMBL/GenBank/DDBJ databases">
        <title>Comparative analysis of secretome profiles of manganese(II)-oxidizing ascomycete fungi.</title>
        <authorList>
            <consortium name="DOE Joint Genome Institute"/>
            <person name="Zeiner C.A."/>
            <person name="Purvine S.O."/>
            <person name="Zink E.M."/>
            <person name="Wu S."/>
            <person name="Pasa-Tolic L."/>
            <person name="Chaput D.L."/>
            <person name="Haridas S."/>
            <person name="Grigoriev I.V."/>
            <person name="Santelli C.M."/>
            <person name="Hansel C.M."/>
        </authorList>
    </citation>
    <scope>NUCLEOTIDE SEQUENCE [LARGE SCALE GENOMIC DNA]</scope>
    <source>
        <strain evidence="7 8">AP3s5-JAC2a</strain>
    </source>
</reference>
<dbReference type="Pfam" id="PF00172">
    <property type="entry name" value="Zn_clus"/>
    <property type="match status" value="1"/>
</dbReference>
<dbReference type="PANTHER" id="PTHR47424:SF9">
    <property type="entry name" value="TAH-2"/>
    <property type="match status" value="1"/>
</dbReference>
<keyword evidence="2" id="KW-0805">Transcription regulation</keyword>
<dbReference type="Proteomes" id="UP000077069">
    <property type="component" value="Unassembled WGS sequence"/>
</dbReference>
<dbReference type="SUPFAM" id="SSF57701">
    <property type="entry name" value="Zn2/Cys6 DNA-binding domain"/>
    <property type="match status" value="1"/>
</dbReference>
<proteinExistence type="predicted"/>
<evidence type="ECO:0000256" key="5">
    <source>
        <dbReference type="SAM" id="MobiDB-lite"/>
    </source>
</evidence>
<evidence type="ECO:0000256" key="1">
    <source>
        <dbReference type="ARBA" id="ARBA00022723"/>
    </source>
</evidence>
<dbReference type="CDD" id="cd12148">
    <property type="entry name" value="fungal_TF_MHR"/>
    <property type="match status" value="1"/>
</dbReference>
<dbReference type="GO" id="GO:0005634">
    <property type="term" value="C:nucleus"/>
    <property type="evidence" value="ECO:0007669"/>
    <property type="project" value="TreeGrafter"/>
</dbReference>
<dbReference type="EMBL" id="KV441550">
    <property type="protein sequence ID" value="OAG08572.1"/>
    <property type="molecule type" value="Genomic_DNA"/>
</dbReference>
<dbReference type="CDD" id="cd00067">
    <property type="entry name" value="GAL4"/>
    <property type="match status" value="1"/>
</dbReference>
<feature type="region of interest" description="Disordered" evidence="5">
    <location>
        <begin position="20"/>
        <end position="109"/>
    </location>
</feature>
<dbReference type="InterPro" id="IPR051127">
    <property type="entry name" value="Fungal_SecMet_Regulators"/>
</dbReference>
<sequence>MPRRPVKPEDRQRVARACDQCKASKKRCNGNQPCDACGKKGSSEACHYTRGRRRHPLPRRSSTTSQNVGVTEPNSSENRTSVGESMVSPMSSWNVHGQSTQTSSSEGMDQPPLMLSSVNGEKVFVGNTAAISFLRFLQKTLERHVGPSGFTVADDSHKLFEADTADVDPNSVYDSLSIDDKRAFVQVFLDASSGLLDLFSWEDVFRLLGSHEPISPSAIQPTSQRLSSLETASLYLMIAIGAQCRQSVDDATWASKLFSYARKLALEGMLANPSLDLVRVFLLMAFYMFGACRRNSAFMYLGVASKAADILGLHSSTQYKHLPQEAKDARLRTAKSLRVFDVICNSILGRPSSTPSVRTGRTSYVTKSSDMNPEVTYKALALGASYEISAILNEAVAKSAEVGLDMETTEAFVLALRQRSRTFPPILRHHGSDNDFDTRHITIGNVHVAGSYYFSVILVTRHCLIRHVVPLLSGQARNSLEQAQGAKSATTEDTKVAHLADACIDAASLMAQMCHQVMKSGMLVGNMCILKAWIFATGLVLGFSLLVEDGPNFAQKRAAFLKSLHVLGELKRMSPQAEQYYNILMSFHQSIKSYREQLDREKQESRPTLVDCVFLTDFTADLNDAEHIATQLPSPDTTLLEPSLAEWPLELDQMGAVANDVGPIDPALMGDNDIIMRMLWDVDRYAGEYLDPLLPEVDVGLGCSAHIEGPLA</sequence>
<evidence type="ECO:0000256" key="4">
    <source>
        <dbReference type="ARBA" id="ARBA00023242"/>
    </source>
</evidence>
<dbReference type="GO" id="GO:0000981">
    <property type="term" value="F:DNA-binding transcription factor activity, RNA polymerase II-specific"/>
    <property type="evidence" value="ECO:0007669"/>
    <property type="project" value="InterPro"/>
</dbReference>
<feature type="compositionally biased region" description="Polar residues" evidence="5">
    <location>
        <begin position="66"/>
        <end position="107"/>
    </location>
</feature>
<dbReference type="PANTHER" id="PTHR47424">
    <property type="entry name" value="REGULATORY PROTEIN GAL4"/>
    <property type="match status" value="1"/>
</dbReference>
<dbReference type="GO" id="GO:0000978">
    <property type="term" value="F:RNA polymerase II cis-regulatory region sequence-specific DNA binding"/>
    <property type="evidence" value="ECO:0007669"/>
    <property type="project" value="TreeGrafter"/>
</dbReference>
<dbReference type="InterPro" id="IPR036864">
    <property type="entry name" value="Zn2-C6_fun-type_DNA-bd_sf"/>
</dbReference>
<feature type="compositionally biased region" description="Basic residues" evidence="5">
    <location>
        <begin position="49"/>
        <end position="58"/>
    </location>
</feature>
<dbReference type="InterPro" id="IPR007219">
    <property type="entry name" value="XnlR_reg_dom"/>
</dbReference>
<dbReference type="SMART" id="SM00066">
    <property type="entry name" value="GAL4"/>
    <property type="match status" value="1"/>
</dbReference>
<keyword evidence="1" id="KW-0479">Metal-binding</keyword>
<keyword evidence="8" id="KW-1185">Reference proteome</keyword>
<dbReference type="GO" id="GO:0008270">
    <property type="term" value="F:zinc ion binding"/>
    <property type="evidence" value="ECO:0007669"/>
    <property type="project" value="InterPro"/>
</dbReference>
<dbReference type="InterPro" id="IPR001138">
    <property type="entry name" value="Zn2Cys6_DnaBD"/>
</dbReference>
<dbReference type="PROSITE" id="PS00463">
    <property type="entry name" value="ZN2_CY6_FUNGAL_1"/>
    <property type="match status" value="1"/>
</dbReference>
<evidence type="ECO:0000313" key="7">
    <source>
        <dbReference type="EMBL" id="OAG08572.1"/>
    </source>
</evidence>
<dbReference type="PROSITE" id="PS50048">
    <property type="entry name" value="ZN2_CY6_FUNGAL_2"/>
    <property type="match status" value="1"/>
</dbReference>
<dbReference type="STRING" id="1460663.A0A177CNL2"/>
<dbReference type="GO" id="GO:0000435">
    <property type="term" value="P:positive regulation of transcription from RNA polymerase II promoter by galactose"/>
    <property type="evidence" value="ECO:0007669"/>
    <property type="project" value="TreeGrafter"/>
</dbReference>
<accession>A0A177CNL2</accession>
<dbReference type="GO" id="GO:0006351">
    <property type="term" value="P:DNA-templated transcription"/>
    <property type="evidence" value="ECO:0007669"/>
    <property type="project" value="InterPro"/>
</dbReference>
<evidence type="ECO:0000313" key="8">
    <source>
        <dbReference type="Proteomes" id="UP000077069"/>
    </source>
</evidence>
<dbReference type="Pfam" id="PF04082">
    <property type="entry name" value="Fungal_trans"/>
    <property type="match status" value="1"/>
</dbReference>
<name>A0A177CNL2_9PLEO</name>
<organism evidence="7 8">
    <name type="scientific">Paraphaeosphaeria sporulosa</name>
    <dbReference type="NCBI Taxonomy" id="1460663"/>
    <lineage>
        <taxon>Eukaryota</taxon>
        <taxon>Fungi</taxon>
        <taxon>Dikarya</taxon>
        <taxon>Ascomycota</taxon>
        <taxon>Pezizomycotina</taxon>
        <taxon>Dothideomycetes</taxon>
        <taxon>Pleosporomycetidae</taxon>
        <taxon>Pleosporales</taxon>
        <taxon>Massarineae</taxon>
        <taxon>Didymosphaeriaceae</taxon>
        <taxon>Paraphaeosphaeria</taxon>
    </lineage>
</organism>